<organism evidence="2 3">
    <name type="scientific">Micromonospora andamanensis</name>
    <dbReference type="NCBI Taxonomy" id="1287068"/>
    <lineage>
        <taxon>Bacteria</taxon>
        <taxon>Bacillati</taxon>
        <taxon>Actinomycetota</taxon>
        <taxon>Actinomycetes</taxon>
        <taxon>Micromonosporales</taxon>
        <taxon>Micromonosporaceae</taxon>
        <taxon>Micromonospora</taxon>
    </lineage>
</organism>
<evidence type="ECO:0000259" key="1">
    <source>
        <dbReference type="Pfam" id="PF21806"/>
    </source>
</evidence>
<feature type="domain" description="DUF6879" evidence="1">
    <location>
        <begin position="13"/>
        <end position="175"/>
    </location>
</feature>
<dbReference type="Pfam" id="PF21806">
    <property type="entry name" value="DUF6879"/>
    <property type="match status" value="1"/>
</dbReference>
<evidence type="ECO:0000313" key="2">
    <source>
        <dbReference type="EMBL" id="GIJ12254.1"/>
    </source>
</evidence>
<dbReference type="EMBL" id="BOOZ01000048">
    <property type="protein sequence ID" value="GIJ12254.1"/>
    <property type="molecule type" value="Genomic_DNA"/>
</dbReference>
<sequence length="186" mass="21109">MAAERDNLMQMGELQRRLSTAERSVFRLETLPAYSAAGEVDLLRDFHAGRPLPPRTPEADPWLRMVADSVQAGTCWRRVHVLHRPLSDYLRFELLGYHGNVAAGEDVRIADRATAPEALGALRQDFWLLDDEFGVLIEYDGEGRRLAMEPTRDVGSLIAQRDLAMTHSVPLRDYLPTVQGELRRSW</sequence>
<evidence type="ECO:0000313" key="3">
    <source>
        <dbReference type="Proteomes" id="UP000647017"/>
    </source>
</evidence>
<proteinExistence type="predicted"/>
<name>A0ABQ4I2Z7_9ACTN</name>
<accession>A0ABQ4I2Z7</accession>
<comment type="caution">
    <text evidence="2">The sequence shown here is derived from an EMBL/GenBank/DDBJ whole genome shotgun (WGS) entry which is preliminary data.</text>
</comment>
<gene>
    <name evidence="2" type="ORF">Van01_54680</name>
</gene>
<dbReference type="RefSeq" id="WP_239099341.1">
    <property type="nucleotide sequence ID" value="NZ_BOOZ01000048.1"/>
</dbReference>
<dbReference type="Proteomes" id="UP000647017">
    <property type="component" value="Unassembled WGS sequence"/>
</dbReference>
<keyword evidence="3" id="KW-1185">Reference proteome</keyword>
<dbReference type="InterPro" id="IPR049244">
    <property type="entry name" value="DUF6879"/>
</dbReference>
<reference evidence="2 3" key="1">
    <citation type="submission" date="2021-01" db="EMBL/GenBank/DDBJ databases">
        <title>Whole genome shotgun sequence of Verrucosispora andamanensis NBRC 109075.</title>
        <authorList>
            <person name="Komaki H."/>
            <person name="Tamura T."/>
        </authorList>
    </citation>
    <scope>NUCLEOTIDE SEQUENCE [LARGE SCALE GENOMIC DNA]</scope>
    <source>
        <strain evidence="2 3">NBRC 109075</strain>
    </source>
</reference>
<protein>
    <recommendedName>
        <fullName evidence="1">DUF6879 domain-containing protein</fullName>
    </recommendedName>
</protein>